<evidence type="ECO:0000313" key="6">
    <source>
        <dbReference type="EMBL" id="MDN5213571.1"/>
    </source>
</evidence>
<dbReference type="PANTHER" id="PTHR47506:SF7">
    <property type="entry name" value="TRANSCRIPTIONAL REGULATORY PROTEIN"/>
    <property type="match status" value="1"/>
</dbReference>
<dbReference type="InterPro" id="IPR036271">
    <property type="entry name" value="Tet_transcr_reg_TetR-rel_C_sf"/>
</dbReference>
<dbReference type="RefSeq" id="WP_346758909.1">
    <property type="nucleotide sequence ID" value="NZ_JAUJEB010000003.1"/>
</dbReference>
<feature type="domain" description="HTH tetR-type" evidence="5">
    <location>
        <begin position="5"/>
        <end position="65"/>
    </location>
</feature>
<keyword evidence="1" id="KW-0805">Transcription regulation</keyword>
<keyword evidence="7" id="KW-1185">Reference proteome</keyword>
<dbReference type="Pfam" id="PF00440">
    <property type="entry name" value="TetR_N"/>
    <property type="match status" value="1"/>
</dbReference>
<dbReference type="PANTHER" id="PTHR47506">
    <property type="entry name" value="TRANSCRIPTIONAL REGULATORY PROTEIN"/>
    <property type="match status" value="1"/>
</dbReference>
<keyword evidence="3" id="KW-0804">Transcription</keyword>
<evidence type="ECO:0000259" key="5">
    <source>
        <dbReference type="PROSITE" id="PS50977"/>
    </source>
</evidence>
<reference evidence="6" key="1">
    <citation type="submission" date="2023-06" db="EMBL/GenBank/DDBJ databases">
        <title>Genomic of Agaribacillus aureum.</title>
        <authorList>
            <person name="Wang G."/>
        </authorList>
    </citation>
    <scope>NUCLEOTIDE SEQUENCE</scope>
    <source>
        <strain evidence="6">BMA12</strain>
    </source>
</reference>
<dbReference type="InterPro" id="IPR001647">
    <property type="entry name" value="HTH_TetR"/>
</dbReference>
<feature type="DNA-binding region" description="H-T-H motif" evidence="4">
    <location>
        <begin position="28"/>
        <end position="47"/>
    </location>
</feature>
<keyword evidence="2 4" id="KW-0238">DNA-binding</keyword>
<evidence type="ECO:0000256" key="4">
    <source>
        <dbReference type="PROSITE-ProRule" id="PRU00335"/>
    </source>
</evidence>
<dbReference type="PROSITE" id="PS50977">
    <property type="entry name" value="HTH_TETR_2"/>
    <property type="match status" value="1"/>
</dbReference>
<evidence type="ECO:0000256" key="3">
    <source>
        <dbReference type="ARBA" id="ARBA00023163"/>
    </source>
</evidence>
<dbReference type="PRINTS" id="PR00455">
    <property type="entry name" value="HTHTETR"/>
</dbReference>
<name>A0ABT8L8K9_9BACT</name>
<dbReference type="EMBL" id="JAUJEB010000003">
    <property type="protein sequence ID" value="MDN5213571.1"/>
    <property type="molecule type" value="Genomic_DNA"/>
</dbReference>
<dbReference type="Gene3D" id="1.10.357.10">
    <property type="entry name" value="Tetracycline Repressor, domain 2"/>
    <property type="match status" value="1"/>
</dbReference>
<organism evidence="6 7">
    <name type="scientific">Agaribacillus aureus</name>
    <dbReference type="NCBI Taxonomy" id="3051825"/>
    <lineage>
        <taxon>Bacteria</taxon>
        <taxon>Pseudomonadati</taxon>
        <taxon>Bacteroidota</taxon>
        <taxon>Cytophagia</taxon>
        <taxon>Cytophagales</taxon>
        <taxon>Splendidivirgaceae</taxon>
        <taxon>Agaribacillus</taxon>
    </lineage>
</organism>
<accession>A0ABT8L8K9</accession>
<sequence>MPRQKITTPEIIGIAINIFRNNGYHGTSMARLAKACGLMKGSFYNHFTSKEDILLVTIKSLNDYLNERIFKIAYDNELMPGERLQKMLDKLSHVLRSDQGGCLVGNMTLELYNSSNEFKACLEKYFQDWLNAFVHVFSEKYKSKKALKLAQLSIQEFEGAVMMGRIFKNDELIKDTIQNITARV</sequence>
<evidence type="ECO:0000256" key="2">
    <source>
        <dbReference type="ARBA" id="ARBA00023125"/>
    </source>
</evidence>
<dbReference type="InterPro" id="IPR009057">
    <property type="entry name" value="Homeodomain-like_sf"/>
</dbReference>
<dbReference type="SUPFAM" id="SSF46689">
    <property type="entry name" value="Homeodomain-like"/>
    <property type="match status" value="1"/>
</dbReference>
<dbReference type="Pfam" id="PF21993">
    <property type="entry name" value="TetR_C_13_2"/>
    <property type="match status" value="1"/>
</dbReference>
<dbReference type="InterPro" id="IPR054156">
    <property type="entry name" value="YxaF_TetR_C"/>
</dbReference>
<proteinExistence type="predicted"/>
<evidence type="ECO:0000313" key="7">
    <source>
        <dbReference type="Proteomes" id="UP001172083"/>
    </source>
</evidence>
<dbReference type="Proteomes" id="UP001172083">
    <property type="component" value="Unassembled WGS sequence"/>
</dbReference>
<protein>
    <submittedName>
        <fullName evidence="6">TetR/AcrR family transcriptional regulator</fullName>
    </submittedName>
</protein>
<dbReference type="SUPFAM" id="SSF48498">
    <property type="entry name" value="Tetracyclin repressor-like, C-terminal domain"/>
    <property type="match status" value="1"/>
</dbReference>
<evidence type="ECO:0000256" key="1">
    <source>
        <dbReference type="ARBA" id="ARBA00023015"/>
    </source>
</evidence>
<gene>
    <name evidence="6" type="ORF">QQ020_15980</name>
</gene>
<comment type="caution">
    <text evidence="6">The sequence shown here is derived from an EMBL/GenBank/DDBJ whole genome shotgun (WGS) entry which is preliminary data.</text>
</comment>